<reference evidence="2" key="1">
    <citation type="submission" date="2015-07" db="EMBL/GenBank/DDBJ databases">
        <title>Adaptation to a free-living lifestyle via gene acquisitions in the diplomonad Trepomonas sp. PC1.</title>
        <authorList>
            <person name="Xu F."/>
            <person name="Jerlstrom-Hultqvist J."/>
            <person name="Kolisko M."/>
            <person name="Simpson A.G.B."/>
            <person name="Roger A.J."/>
            <person name="Svard S.G."/>
            <person name="Andersson J.O."/>
        </authorList>
    </citation>
    <scope>NUCLEOTIDE SEQUENCE</scope>
    <source>
        <strain evidence="2">PC1</strain>
    </source>
</reference>
<name>A0A146K2A7_9EUKA</name>
<dbReference type="AlphaFoldDB" id="A0A146K2A7"/>
<organism evidence="2">
    <name type="scientific">Trepomonas sp. PC1</name>
    <dbReference type="NCBI Taxonomy" id="1076344"/>
    <lineage>
        <taxon>Eukaryota</taxon>
        <taxon>Metamonada</taxon>
        <taxon>Diplomonadida</taxon>
        <taxon>Hexamitidae</taxon>
        <taxon>Hexamitinae</taxon>
        <taxon>Trepomonas</taxon>
    </lineage>
</organism>
<feature type="coiled-coil region" evidence="1">
    <location>
        <begin position="139"/>
        <end position="208"/>
    </location>
</feature>
<accession>A0A146K2A7</accession>
<dbReference type="EMBL" id="GDID01006855">
    <property type="protein sequence ID" value="JAP89751.1"/>
    <property type="molecule type" value="Transcribed_RNA"/>
</dbReference>
<protein>
    <submittedName>
        <fullName evidence="2">Uncharacterized protein</fullName>
    </submittedName>
</protein>
<sequence>DLEIYDQQNDILKTYLNQRVQQIRQRLSKNEAESQLIKSQLQCDLPSNTEIFHSIYLKQKYELESEQKLNYWQRKRISLETNLQSLQLILSKEQQIKTEKPMDKLCFVQQKHTDLQFKMLEAESLCLQYKSLISEFPLQQAQQQKIDKIQTDIAQMEHKIQLQQIQNAKIAKMASLTALELKNQQQNLAFQKQENQKLLLQKQQEIKESKAVALEWPDFDDFVYEKPETPFKDFKNYQIKQKLDSLSLTKEQLLNKKQAEMKNEITQLVNRQEDLNQKMNHVKQEIQELQVLDEFKIQSVKSQFQKKQHELQKFTLQSHRKQQFLLILQTQLLAQLEKLFLVKAESPKESLEILLNPFLDQNYQHDQKEYLTNICEAITLKIAQVNQFTEIIEQMPKKLANISNESFVQQYINQTQHQPEIDQLDDLCFLKQRNVHNEFNIKVNIEQEEQIPKEINTNLLKSTQSSYKKLRKDFKTRANTAMANIKKDPM</sequence>
<evidence type="ECO:0000313" key="2">
    <source>
        <dbReference type="EMBL" id="JAP89751.1"/>
    </source>
</evidence>
<evidence type="ECO:0000256" key="1">
    <source>
        <dbReference type="SAM" id="Coils"/>
    </source>
</evidence>
<proteinExistence type="predicted"/>
<keyword evidence="1" id="KW-0175">Coiled coil</keyword>
<gene>
    <name evidence="2" type="ORF">TPC1_30754</name>
</gene>
<feature type="non-terminal residue" evidence="2">
    <location>
        <position position="1"/>
    </location>
</feature>
<feature type="coiled-coil region" evidence="1">
    <location>
        <begin position="243"/>
        <end position="292"/>
    </location>
</feature>